<dbReference type="PANTHER" id="PTHR19248">
    <property type="entry name" value="ATP-BINDING TRANSPORT PROTEIN-RELATED"/>
    <property type="match status" value="1"/>
</dbReference>
<dbReference type="EMBL" id="CAJOBE010035379">
    <property type="protein sequence ID" value="CAF4307544.1"/>
    <property type="molecule type" value="Genomic_DNA"/>
</dbReference>
<dbReference type="SUPFAM" id="SSF52540">
    <property type="entry name" value="P-loop containing nucleoside triphosphate hydrolases"/>
    <property type="match status" value="1"/>
</dbReference>
<dbReference type="InterPro" id="IPR003439">
    <property type="entry name" value="ABC_transporter-like_ATP-bd"/>
</dbReference>
<dbReference type="Proteomes" id="UP000663874">
    <property type="component" value="Unassembled WGS sequence"/>
</dbReference>
<feature type="non-terminal residue" evidence="2">
    <location>
        <position position="1"/>
    </location>
</feature>
<proteinExistence type="predicted"/>
<dbReference type="InterPro" id="IPR013283">
    <property type="entry name" value="RLI1"/>
</dbReference>
<evidence type="ECO:0000313" key="3">
    <source>
        <dbReference type="Proteomes" id="UP000663874"/>
    </source>
</evidence>
<dbReference type="Pfam" id="PF00005">
    <property type="entry name" value="ABC_tran"/>
    <property type="match status" value="1"/>
</dbReference>
<gene>
    <name evidence="2" type="ORF">FNK824_LOCUS40878</name>
</gene>
<dbReference type="Gene3D" id="3.40.50.300">
    <property type="entry name" value="P-loop containing nucleotide triphosphate hydrolases"/>
    <property type="match status" value="2"/>
</dbReference>
<dbReference type="AlphaFoldDB" id="A0A820IE86"/>
<dbReference type="InterPro" id="IPR027417">
    <property type="entry name" value="P-loop_NTPase"/>
</dbReference>
<organism evidence="2 3">
    <name type="scientific">Rotaria sordida</name>
    <dbReference type="NCBI Taxonomy" id="392033"/>
    <lineage>
        <taxon>Eukaryota</taxon>
        <taxon>Metazoa</taxon>
        <taxon>Spiralia</taxon>
        <taxon>Gnathifera</taxon>
        <taxon>Rotifera</taxon>
        <taxon>Eurotatoria</taxon>
        <taxon>Bdelloidea</taxon>
        <taxon>Philodinida</taxon>
        <taxon>Philodinidae</taxon>
        <taxon>Rotaria</taxon>
    </lineage>
</organism>
<name>A0A820IE86_9BILA</name>
<protein>
    <recommendedName>
        <fullName evidence="1">ABC transporter domain-containing protein</fullName>
    </recommendedName>
</protein>
<sequence>YIIAVEHDLSVLDYLLDFICILYGSPGHYSVATMTFSVRENINTFLEGFIRTENLRFLDVGLTFKVVERVSKEEVRRLSTYYYPAMKKNLGSFDLSVDAGLFTGSEIIVLLGENRTGKTTLIRMLAGNLEPDNGG</sequence>
<reference evidence="2" key="1">
    <citation type="submission" date="2021-02" db="EMBL/GenBank/DDBJ databases">
        <authorList>
            <person name="Nowell W R."/>
        </authorList>
    </citation>
    <scope>NUCLEOTIDE SEQUENCE</scope>
</reference>
<comment type="caution">
    <text evidence="2">The sequence shown here is derived from an EMBL/GenBank/DDBJ whole genome shotgun (WGS) entry which is preliminary data.</text>
</comment>
<dbReference type="GO" id="GO:0005524">
    <property type="term" value="F:ATP binding"/>
    <property type="evidence" value="ECO:0007669"/>
    <property type="project" value="InterPro"/>
</dbReference>
<evidence type="ECO:0000313" key="2">
    <source>
        <dbReference type="EMBL" id="CAF4307544.1"/>
    </source>
</evidence>
<evidence type="ECO:0000259" key="1">
    <source>
        <dbReference type="Pfam" id="PF00005"/>
    </source>
</evidence>
<accession>A0A820IE86</accession>
<dbReference type="GO" id="GO:0016887">
    <property type="term" value="F:ATP hydrolysis activity"/>
    <property type="evidence" value="ECO:0007669"/>
    <property type="project" value="InterPro"/>
</dbReference>
<feature type="domain" description="ABC transporter" evidence="1">
    <location>
        <begin position="105"/>
        <end position="134"/>
    </location>
</feature>